<evidence type="ECO:0000256" key="5">
    <source>
        <dbReference type="ARBA" id="ARBA00050607"/>
    </source>
</evidence>
<evidence type="ECO:0000256" key="6">
    <source>
        <dbReference type="ARBA" id="ARBA00050652"/>
    </source>
</evidence>
<dbReference type="InterPro" id="IPR004616">
    <property type="entry name" value="Leu/Phe-tRNA_Trfase"/>
</dbReference>
<evidence type="ECO:0000256" key="7">
    <source>
        <dbReference type="ARBA" id="ARBA00051538"/>
    </source>
</evidence>
<dbReference type="NCBIfam" id="TIGR00667">
    <property type="entry name" value="aat"/>
    <property type="match status" value="1"/>
</dbReference>
<proteinExistence type="inferred from homology"/>
<dbReference type="AlphaFoldDB" id="I1YFV5"/>
<dbReference type="HAMAP" id="MF_00688">
    <property type="entry name" value="Leu_Phe_trans"/>
    <property type="match status" value="1"/>
</dbReference>
<dbReference type="eggNOG" id="COG2360">
    <property type="taxonomic scope" value="Bacteria"/>
</dbReference>
<gene>
    <name evidence="15" type="primary">aat</name>
    <name evidence="16" type="ordered locus">Q7C_627</name>
</gene>
<dbReference type="Proteomes" id="UP000009145">
    <property type="component" value="Chromosome"/>
</dbReference>
<dbReference type="EMBL" id="CP003380">
    <property type="protein sequence ID" value="AFJ01798.1"/>
    <property type="molecule type" value="Genomic_DNA"/>
</dbReference>
<dbReference type="Gene3D" id="3.40.630.70">
    <property type="entry name" value="Leucyl/phenylalanyl-tRNA-protein transferase, C-terminal domain"/>
    <property type="match status" value="1"/>
</dbReference>
<dbReference type="PATRIC" id="fig|754477.3.peg.619"/>
<dbReference type="EC" id="2.3.2.6" evidence="10 15"/>
<accession>I1YFV5</accession>
<dbReference type="Pfam" id="PF03588">
    <property type="entry name" value="Leu_Phe_trans"/>
    <property type="match status" value="1"/>
</dbReference>
<evidence type="ECO:0000256" key="11">
    <source>
        <dbReference type="ARBA" id="ARBA00074372"/>
    </source>
</evidence>
<evidence type="ECO:0000256" key="3">
    <source>
        <dbReference type="ARBA" id="ARBA00022679"/>
    </source>
</evidence>
<keyword evidence="17" id="KW-1185">Reference proteome</keyword>
<comment type="subcellular location">
    <subcellularLocation>
        <location evidence="1 15">Cytoplasm</location>
    </subcellularLocation>
</comment>
<dbReference type="SUPFAM" id="SSF55729">
    <property type="entry name" value="Acyl-CoA N-acyltransferases (Nat)"/>
    <property type="match status" value="1"/>
</dbReference>
<dbReference type="InterPro" id="IPR016181">
    <property type="entry name" value="Acyl_CoA_acyltransferase"/>
</dbReference>
<evidence type="ECO:0000256" key="1">
    <source>
        <dbReference type="ARBA" id="ARBA00004496"/>
    </source>
</evidence>
<keyword evidence="4 15" id="KW-0012">Acyltransferase</keyword>
<comment type="catalytic activity">
    <reaction evidence="6 15">
        <text>N-terminal L-arginyl-[protein] + L-leucyl-tRNA(Leu) = N-terminal L-leucyl-L-arginyl-[protein] + tRNA(Leu) + H(+)</text>
        <dbReference type="Rhea" id="RHEA:50416"/>
        <dbReference type="Rhea" id="RHEA-COMP:9613"/>
        <dbReference type="Rhea" id="RHEA-COMP:9622"/>
        <dbReference type="Rhea" id="RHEA-COMP:12672"/>
        <dbReference type="Rhea" id="RHEA-COMP:12673"/>
        <dbReference type="ChEBI" id="CHEBI:15378"/>
        <dbReference type="ChEBI" id="CHEBI:64719"/>
        <dbReference type="ChEBI" id="CHEBI:78442"/>
        <dbReference type="ChEBI" id="CHEBI:78494"/>
        <dbReference type="ChEBI" id="CHEBI:133044"/>
        <dbReference type="EC" id="2.3.2.6"/>
    </reaction>
</comment>
<dbReference type="KEGG" id="mec:Q7C_627"/>
<dbReference type="GO" id="GO:0005737">
    <property type="term" value="C:cytoplasm"/>
    <property type="evidence" value="ECO:0007669"/>
    <property type="project" value="UniProtKB-SubCell"/>
</dbReference>
<comment type="similarity">
    <text evidence="9 15">Belongs to the L/F-transferase family.</text>
</comment>
<dbReference type="Gene3D" id="3.30.70.3550">
    <property type="entry name" value="Leucyl/phenylalanyl-tRNA-protein transferase, N-terminal domain"/>
    <property type="match status" value="1"/>
</dbReference>
<evidence type="ECO:0000313" key="16">
    <source>
        <dbReference type="EMBL" id="AFJ01798.1"/>
    </source>
</evidence>
<evidence type="ECO:0000313" key="17">
    <source>
        <dbReference type="Proteomes" id="UP000009145"/>
    </source>
</evidence>
<protein>
    <recommendedName>
        <fullName evidence="11 15">Leucyl/phenylalanyl-tRNA--protein transferase</fullName>
        <ecNumber evidence="10 15">2.3.2.6</ecNumber>
    </recommendedName>
    <alternativeName>
        <fullName evidence="12 15">L/F-transferase</fullName>
    </alternativeName>
    <alternativeName>
        <fullName evidence="13 15">Leucyltransferase</fullName>
    </alternativeName>
    <alternativeName>
        <fullName evidence="14 15">Phenyalanyltransferase</fullName>
    </alternativeName>
</protein>
<evidence type="ECO:0000256" key="2">
    <source>
        <dbReference type="ARBA" id="ARBA00022490"/>
    </source>
</evidence>
<evidence type="ECO:0000256" key="13">
    <source>
        <dbReference type="ARBA" id="ARBA00077165"/>
    </source>
</evidence>
<evidence type="ECO:0000256" key="4">
    <source>
        <dbReference type="ARBA" id="ARBA00023315"/>
    </source>
</evidence>
<dbReference type="PANTHER" id="PTHR30098">
    <property type="entry name" value="LEUCYL/PHENYLALANYL-TRNA--PROTEIN TRANSFERASE"/>
    <property type="match status" value="1"/>
</dbReference>
<sequence length="237" mass="26588">MAIRWLSQNNNVDFPDLALATDHGLLAAGGDLSVNRLISAYKAGIFPWFNAHDPILWWSPDPRMVLFTDALRISKNLNKKLRQAPFKVTFDKAFADVIKACAAPRQQQEQHDTWIHPDMIRAYDNLHAAGYAHSVECWLNDELVGGLYGVAIGNMFFGESMFSFVTDSSKIALTALVQQLTRWGWPMIDCQVHSDHLARLGAVCVPRTLFVQQIQSLCQSASPSQKWQLDADLPHAI</sequence>
<dbReference type="OrthoDB" id="9790282at2"/>
<evidence type="ECO:0000256" key="9">
    <source>
        <dbReference type="ARBA" id="ARBA00061535"/>
    </source>
</evidence>
<dbReference type="InterPro" id="IPR042221">
    <property type="entry name" value="Leu/Phe-tRNA_Trfase_N"/>
</dbReference>
<comment type="function">
    <text evidence="8 15">Functions in the N-end rule pathway of protein degradation where it conjugates Leu, Phe and, less efficiently, Met from aminoacyl-tRNAs to the N-termini of proteins containing an N-terminal arginine or lysine.</text>
</comment>
<dbReference type="GO" id="GO:0008914">
    <property type="term" value="F:leucyl-tRNA--protein transferase activity"/>
    <property type="evidence" value="ECO:0007669"/>
    <property type="project" value="UniProtKB-UniRule"/>
</dbReference>
<evidence type="ECO:0000256" key="10">
    <source>
        <dbReference type="ARBA" id="ARBA00066767"/>
    </source>
</evidence>
<dbReference type="FunFam" id="3.30.70.3550:FF:000001">
    <property type="entry name" value="Leucyl/phenylalanyl-tRNA--protein transferase"/>
    <property type="match status" value="1"/>
</dbReference>
<dbReference type="FunFam" id="3.40.630.70:FF:000001">
    <property type="entry name" value="Leucyl/phenylalanyl-tRNA--protein transferase"/>
    <property type="match status" value="1"/>
</dbReference>
<comment type="catalytic activity">
    <reaction evidence="5 15">
        <text>L-phenylalanyl-tRNA(Phe) + an N-terminal L-alpha-aminoacyl-[protein] = an N-terminal L-phenylalanyl-L-alpha-aminoacyl-[protein] + tRNA(Phe)</text>
        <dbReference type="Rhea" id="RHEA:43632"/>
        <dbReference type="Rhea" id="RHEA-COMP:9668"/>
        <dbReference type="Rhea" id="RHEA-COMP:9699"/>
        <dbReference type="Rhea" id="RHEA-COMP:10636"/>
        <dbReference type="Rhea" id="RHEA-COMP:10637"/>
        <dbReference type="ChEBI" id="CHEBI:78442"/>
        <dbReference type="ChEBI" id="CHEBI:78531"/>
        <dbReference type="ChEBI" id="CHEBI:78597"/>
        <dbReference type="ChEBI" id="CHEBI:83561"/>
        <dbReference type="EC" id="2.3.2.6"/>
    </reaction>
</comment>
<keyword evidence="3 15" id="KW-0808">Transferase</keyword>
<dbReference type="HOGENOM" id="CLU_075045_0_0_6"/>
<dbReference type="GO" id="GO:0030163">
    <property type="term" value="P:protein catabolic process"/>
    <property type="evidence" value="ECO:0007669"/>
    <property type="project" value="UniProtKB-UniRule"/>
</dbReference>
<dbReference type="RefSeq" id="WP_014703220.1">
    <property type="nucleotide sequence ID" value="NC_017856.1"/>
</dbReference>
<comment type="catalytic activity">
    <reaction evidence="7 15">
        <text>N-terminal L-lysyl-[protein] + L-leucyl-tRNA(Leu) = N-terminal L-leucyl-L-lysyl-[protein] + tRNA(Leu) + H(+)</text>
        <dbReference type="Rhea" id="RHEA:12340"/>
        <dbReference type="Rhea" id="RHEA-COMP:9613"/>
        <dbReference type="Rhea" id="RHEA-COMP:9622"/>
        <dbReference type="Rhea" id="RHEA-COMP:12670"/>
        <dbReference type="Rhea" id="RHEA-COMP:12671"/>
        <dbReference type="ChEBI" id="CHEBI:15378"/>
        <dbReference type="ChEBI" id="CHEBI:65249"/>
        <dbReference type="ChEBI" id="CHEBI:78442"/>
        <dbReference type="ChEBI" id="CHEBI:78494"/>
        <dbReference type="ChEBI" id="CHEBI:133043"/>
        <dbReference type="EC" id="2.3.2.6"/>
    </reaction>
</comment>
<dbReference type="InterPro" id="IPR042203">
    <property type="entry name" value="Leu/Phe-tRNA_Trfase_C"/>
</dbReference>
<evidence type="ECO:0000256" key="14">
    <source>
        <dbReference type="ARBA" id="ARBA00083640"/>
    </source>
</evidence>
<reference evidence="16 17" key="1">
    <citation type="journal article" date="2012" name="J. Bacteriol.">
        <title>Complete genome sequences of Methylophaga sp. strain JAM1 and Methylophaga sp. strain JAM7.</title>
        <authorList>
            <person name="Villeneuve C."/>
            <person name="Martineau C."/>
            <person name="Mauffrey F."/>
            <person name="Villemur R."/>
        </authorList>
    </citation>
    <scope>NUCLEOTIDE SEQUENCE [LARGE SCALE GENOMIC DNA]</scope>
    <source>
        <strain evidence="16 17">JAM7</strain>
    </source>
</reference>
<evidence type="ECO:0000256" key="15">
    <source>
        <dbReference type="HAMAP-Rule" id="MF_00688"/>
    </source>
</evidence>
<evidence type="ECO:0000256" key="8">
    <source>
        <dbReference type="ARBA" id="ARBA00054043"/>
    </source>
</evidence>
<keyword evidence="2 15" id="KW-0963">Cytoplasm</keyword>
<evidence type="ECO:0000256" key="12">
    <source>
        <dbReference type="ARBA" id="ARBA00077136"/>
    </source>
</evidence>
<name>I1YFV5_METFJ</name>
<dbReference type="STRING" id="754477.Q7C_627"/>
<dbReference type="PANTHER" id="PTHR30098:SF2">
    <property type="entry name" value="LEUCYL_PHENYLALANYL-TRNA--PROTEIN TRANSFERASE"/>
    <property type="match status" value="1"/>
</dbReference>
<organism evidence="16 17">
    <name type="scientific">Methylophaga frappieri (strain ATCC BAA-2434 / DSM 25690 / JAM7)</name>
    <dbReference type="NCBI Taxonomy" id="754477"/>
    <lineage>
        <taxon>Bacteria</taxon>
        <taxon>Pseudomonadati</taxon>
        <taxon>Pseudomonadota</taxon>
        <taxon>Gammaproteobacteria</taxon>
        <taxon>Thiotrichales</taxon>
        <taxon>Piscirickettsiaceae</taxon>
        <taxon>Methylophaga</taxon>
    </lineage>
</organism>